<name>B9RJW5_RICCO</name>
<keyword evidence="2" id="KW-1185">Reference proteome</keyword>
<dbReference type="Proteomes" id="UP000008311">
    <property type="component" value="Unassembled WGS sequence"/>
</dbReference>
<organism evidence="1 2">
    <name type="scientific">Ricinus communis</name>
    <name type="common">Castor bean</name>
    <dbReference type="NCBI Taxonomy" id="3988"/>
    <lineage>
        <taxon>Eukaryota</taxon>
        <taxon>Viridiplantae</taxon>
        <taxon>Streptophyta</taxon>
        <taxon>Embryophyta</taxon>
        <taxon>Tracheophyta</taxon>
        <taxon>Spermatophyta</taxon>
        <taxon>Magnoliopsida</taxon>
        <taxon>eudicotyledons</taxon>
        <taxon>Gunneridae</taxon>
        <taxon>Pentapetalae</taxon>
        <taxon>rosids</taxon>
        <taxon>fabids</taxon>
        <taxon>Malpighiales</taxon>
        <taxon>Euphorbiaceae</taxon>
        <taxon>Acalyphoideae</taxon>
        <taxon>Acalypheae</taxon>
        <taxon>Ricinus</taxon>
    </lineage>
</organism>
<protein>
    <recommendedName>
        <fullName evidence="3">AP2/ERF domain-containing protein</fullName>
    </recommendedName>
</protein>
<sequence>MKKLIIIGLPQEYGLVGAYATPEMAARAHHAAALAIKGTLVAGQASDDEEITE</sequence>
<evidence type="ECO:0000313" key="1">
    <source>
        <dbReference type="EMBL" id="EEF48617.1"/>
    </source>
</evidence>
<accession>B9RJW5</accession>
<evidence type="ECO:0000313" key="2">
    <source>
        <dbReference type="Proteomes" id="UP000008311"/>
    </source>
</evidence>
<gene>
    <name evidence="1" type="ORF">RCOM_1039370</name>
</gene>
<evidence type="ECO:0008006" key="3">
    <source>
        <dbReference type="Google" id="ProtNLM"/>
    </source>
</evidence>
<dbReference type="EMBL" id="EQ973783">
    <property type="protein sequence ID" value="EEF48617.1"/>
    <property type="molecule type" value="Genomic_DNA"/>
</dbReference>
<reference evidence="2" key="1">
    <citation type="journal article" date="2010" name="Nat. Biotechnol.">
        <title>Draft genome sequence of the oilseed species Ricinus communis.</title>
        <authorList>
            <person name="Chan A.P."/>
            <person name="Crabtree J."/>
            <person name="Zhao Q."/>
            <person name="Lorenzi H."/>
            <person name="Orvis J."/>
            <person name="Puiu D."/>
            <person name="Melake-Berhan A."/>
            <person name="Jones K.M."/>
            <person name="Redman J."/>
            <person name="Chen G."/>
            <person name="Cahoon E.B."/>
            <person name="Gedil M."/>
            <person name="Stanke M."/>
            <person name="Haas B.J."/>
            <person name="Wortman J.R."/>
            <person name="Fraser-Liggett C.M."/>
            <person name="Ravel J."/>
            <person name="Rabinowicz P.D."/>
        </authorList>
    </citation>
    <scope>NUCLEOTIDE SEQUENCE [LARGE SCALE GENOMIC DNA]</scope>
    <source>
        <strain evidence="2">cv. Hale</strain>
    </source>
</reference>
<dbReference type="InParanoid" id="B9RJW5"/>
<dbReference type="AlphaFoldDB" id="B9RJW5"/>
<proteinExistence type="predicted"/>